<sequence length="187" mass="19846">MISDFRLKIKNLQSAISNQQSGGFTLIEVIIYTGIVALVVLALVQFTLSISQSRNSNQSAQEVQVNARAAMELVSRKIHAATGVNTSTSVFGADPGRLSLSMASTTLNPTLITLSANDGVLVIKEGTSATTTVTSDEVQIANLVFTNYTVSSTRENIGIDMTFQFLASGTPDFAFSESVSSSVSVRQ</sequence>
<organism evidence="2 3">
    <name type="scientific">Candidatus Magasanikbacteria bacterium RIFCSPHIGHO2_02_FULL_51_14</name>
    <dbReference type="NCBI Taxonomy" id="1798683"/>
    <lineage>
        <taxon>Bacteria</taxon>
        <taxon>Candidatus Magasanikiibacteriota</taxon>
    </lineage>
</organism>
<evidence type="ECO:0000313" key="3">
    <source>
        <dbReference type="Proteomes" id="UP000177457"/>
    </source>
</evidence>
<evidence type="ECO:0000313" key="2">
    <source>
        <dbReference type="EMBL" id="OGH70186.1"/>
    </source>
</evidence>
<accession>A0A1F6MEX4</accession>
<keyword evidence="1" id="KW-0812">Transmembrane</keyword>
<name>A0A1F6MEX4_9BACT</name>
<dbReference type="EMBL" id="MFQE01000052">
    <property type="protein sequence ID" value="OGH70186.1"/>
    <property type="molecule type" value="Genomic_DNA"/>
</dbReference>
<keyword evidence="1" id="KW-0472">Membrane</keyword>
<proteinExistence type="predicted"/>
<gene>
    <name evidence="2" type="ORF">A3C90_02810</name>
</gene>
<reference evidence="2 3" key="1">
    <citation type="journal article" date="2016" name="Nat. Commun.">
        <title>Thousands of microbial genomes shed light on interconnected biogeochemical processes in an aquifer system.</title>
        <authorList>
            <person name="Anantharaman K."/>
            <person name="Brown C.T."/>
            <person name="Hug L.A."/>
            <person name="Sharon I."/>
            <person name="Castelle C.J."/>
            <person name="Probst A.J."/>
            <person name="Thomas B.C."/>
            <person name="Singh A."/>
            <person name="Wilkins M.J."/>
            <person name="Karaoz U."/>
            <person name="Brodie E.L."/>
            <person name="Williams K.H."/>
            <person name="Hubbard S.S."/>
            <person name="Banfield J.F."/>
        </authorList>
    </citation>
    <scope>NUCLEOTIDE SEQUENCE [LARGE SCALE GENOMIC DNA]</scope>
</reference>
<dbReference type="STRING" id="1798683.A3C90_02810"/>
<feature type="transmembrane region" description="Helical" evidence="1">
    <location>
        <begin position="21"/>
        <end position="48"/>
    </location>
</feature>
<keyword evidence="1" id="KW-1133">Transmembrane helix</keyword>
<dbReference type="AlphaFoldDB" id="A0A1F6MEX4"/>
<evidence type="ECO:0000256" key="1">
    <source>
        <dbReference type="SAM" id="Phobius"/>
    </source>
</evidence>
<comment type="caution">
    <text evidence="2">The sequence shown here is derived from an EMBL/GenBank/DDBJ whole genome shotgun (WGS) entry which is preliminary data.</text>
</comment>
<dbReference type="Proteomes" id="UP000177457">
    <property type="component" value="Unassembled WGS sequence"/>
</dbReference>
<protein>
    <recommendedName>
        <fullName evidence="4">Prepilin-type N-terminal cleavage/methylation domain-containing protein</fullName>
    </recommendedName>
</protein>
<evidence type="ECO:0008006" key="4">
    <source>
        <dbReference type="Google" id="ProtNLM"/>
    </source>
</evidence>